<evidence type="ECO:0000256" key="2">
    <source>
        <dbReference type="ARBA" id="ARBA00022676"/>
    </source>
</evidence>
<dbReference type="Pfam" id="PF00156">
    <property type="entry name" value="Pribosyltran"/>
    <property type="match status" value="1"/>
</dbReference>
<keyword evidence="1" id="KW-0963">Cytoplasm</keyword>
<evidence type="ECO:0000259" key="6">
    <source>
        <dbReference type="Pfam" id="PF00156"/>
    </source>
</evidence>
<dbReference type="EMBL" id="FWXY01000004">
    <property type="protein sequence ID" value="SMC56018.1"/>
    <property type="molecule type" value="Genomic_DNA"/>
</dbReference>
<dbReference type="STRING" id="1121400.SAMN02746065_104161"/>
<gene>
    <name evidence="7" type="ORF">SAMN02746065_104161</name>
</gene>
<keyword evidence="4" id="KW-0660">Purine salvage</keyword>
<protein>
    <recommendedName>
        <fullName evidence="5">Xanthine phosphoribosyltransferase</fullName>
        <ecNumber evidence="5">2.4.2.22</ecNumber>
    </recommendedName>
</protein>
<dbReference type="EC" id="2.4.2.22" evidence="5"/>
<dbReference type="InterPro" id="IPR029057">
    <property type="entry name" value="PRTase-like"/>
</dbReference>
<sequence>MKALKTEIENNAQYLGEGIIKADAFINHQLLPGLTTDMGLAFAEKFKNAGVTGITRIVTAEVSGIAPALVVAQAMDVPMVFARKKKPAFMTGGLFSAHARSRTKAEAVTLYISDRFLGPGDKVLIIDDFLATASTLKALVSIVADSGAQLAGVGCVIEKAFEGGREQLASLDIPIISLACIDLVDQGKSFIVS</sequence>
<dbReference type="Gene3D" id="3.40.50.2020">
    <property type="match status" value="1"/>
</dbReference>
<dbReference type="SUPFAM" id="SSF53271">
    <property type="entry name" value="PRTase-like"/>
    <property type="match status" value="1"/>
</dbReference>
<organism evidence="7 8">
    <name type="scientific">Desulfocicer vacuolatum DSM 3385</name>
    <dbReference type="NCBI Taxonomy" id="1121400"/>
    <lineage>
        <taxon>Bacteria</taxon>
        <taxon>Pseudomonadati</taxon>
        <taxon>Thermodesulfobacteriota</taxon>
        <taxon>Desulfobacteria</taxon>
        <taxon>Desulfobacterales</taxon>
        <taxon>Desulfobacteraceae</taxon>
        <taxon>Desulfocicer</taxon>
    </lineage>
</organism>
<dbReference type="GO" id="GO:0000310">
    <property type="term" value="F:xanthine phosphoribosyltransferase activity"/>
    <property type="evidence" value="ECO:0007669"/>
    <property type="project" value="UniProtKB-UniRule"/>
</dbReference>
<dbReference type="Proteomes" id="UP000192418">
    <property type="component" value="Unassembled WGS sequence"/>
</dbReference>
<evidence type="ECO:0000313" key="8">
    <source>
        <dbReference type="Proteomes" id="UP000192418"/>
    </source>
</evidence>
<keyword evidence="3 7" id="KW-0808">Transferase</keyword>
<dbReference type="NCBIfam" id="NF006671">
    <property type="entry name" value="PRK09219.1"/>
    <property type="match status" value="1"/>
</dbReference>
<evidence type="ECO:0000256" key="4">
    <source>
        <dbReference type="ARBA" id="ARBA00022726"/>
    </source>
</evidence>
<dbReference type="NCBIfam" id="TIGR01744">
    <property type="entry name" value="XPRTase"/>
    <property type="match status" value="1"/>
</dbReference>
<evidence type="ECO:0000256" key="1">
    <source>
        <dbReference type="ARBA" id="ARBA00022490"/>
    </source>
</evidence>
<dbReference type="AlphaFoldDB" id="A0A1W2A6X2"/>
<keyword evidence="2 7" id="KW-0328">Glycosyltransferase</keyword>
<evidence type="ECO:0000256" key="3">
    <source>
        <dbReference type="ARBA" id="ARBA00022679"/>
    </source>
</evidence>
<feature type="domain" description="Phosphoribosyltransferase" evidence="6">
    <location>
        <begin position="54"/>
        <end position="160"/>
    </location>
</feature>
<dbReference type="PANTHER" id="PTHR43864:SF1">
    <property type="entry name" value="XANTHINE PHOSPHORIBOSYLTRANSFERASE"/>
    <property type="match status" value="1"/>
</dbReference>
<dbReference type="PANTHER" id="PTHR43864">
    <property type="entry name" value="HYPOXANTHINE/GUANINE PHOSPHORIBOSYLTRANSFERASE"/>
    <property type="match status" value="1"/>
</dbReference>
<proteinExistence type="predicted"/>
<dbReference type="InterPro" id="IPR050118">
    <property type="entry name" value="Pur/Pyrimidine_PRTase"/>
</dbReference>
<dbReference type="InterPro" id="IPR000836">
    <property type="entry name" value="PRTase_dom"/>
</dbReference>
<dbReference type="GO" id="GO:0006166">
    <property type="term" value="P:purine ribonucleoside salvage"/>
    <property type="evidence" value="ECO:0007669"/>
    <property type="project" value="UniProtKB-KW"/>
</dbReference>
<accession>A0A1W2A6X2</accession>
<dbReference type="OrthoDB" id="9790678at2"/>
<evidence type="ECO:0000313" key="7">
    <source>
        <dbReference type="EMBL" id="SMC56018.1"/>
    </source>
</evidence>
<keyword evidence="8" id="KW-1185">Reference proteome</keyword>
<name>A0A1W2A6X2_9BACT</name>
<evidence type="ECO:0000256" key="5">
    <source>
        <dbReference type="NCBIfam" id="TIGR01744"/>
    </source>
</evidence>
<dbReference type="InterPro" id="IPR010079">
    <property type="entry name" value="Xanthine_PRibTrfase"/>
</dbReference>
<reference evidence="7 8" key="1">
    <citation type="submission" date="2017-04" db="EMBL/GenBank/DDBJ databases">
        <authorList>
            <person name="Afonso C.L."/>
            <person name="Miller P.J."/>
            <person name="Scott M.A."/>
            <person name="Spackman E."/>
            <person name="Goraichik I."/>
            <person name="Dimitrov K.M."/>
            <person name="Suarez D.L."/>
            <person name="Swayne D.E."/>
        </authorList>
    </citation>
    <scope>NUCLEOTIDE SEQUENCE [LARGE SCALE GENOMIC DNA]</scope>
    <source>
        <strain evidence="7 8">DSM 3385</strain>
    </source>
</reference>
<dbReference type="GO" id="GO:0046110">
    <property type="term" value="P:xanthine metabolic process"/>
    <property type="evidence" value="ECO:0007669"/>
    <property type="project" value="UniProtKB-UniRule"/>
</dbReference>
<dbReference type="CDD" id="cd06223">
    <property type="entry name" value="PRTases_typeI"/>
    <property type="match status" value="1"/>
</dbReference>
<dbReference type="RefSeq" id="WP_084067386.1">
    <property type="nucleotide sequence ID" value="NZ_FWXY01000004.1"/>
</dbReference>